<dbReference type="PANTHER" id="PTHR15491">
    <property type="match status" value="1"/>
</dbReference>
<gene>
    <name evidence="8" type="ORF">V1264_006138</name>
</gene>
<keyword evidence="2" id="KW-0479">Metal-binding</keyword>
<proteinExistence type="predicted"/>
<evidence type="ECO:0000256" key="1">
    <source>
        <dbReference type="ARBA" id="ARBA00004123"/>
    </source>
</evidence>
<feature type="region of interest" description="Disordered" evidence="6">
    <location>
        <begin position="1"/>
        <end position="49"/>
    </location>
</feature>
<feature type="compositionally biased region" description="Basic and acidic residues" evidence="6">
    <location>
        <begin position="475"/>
        <end position="486"/>
    </location>
</feature>
<dbReference type="PANTHER" id="PTHR15491:SF9">
    <property type="entry name" value="CIP1-INTERACTING ZINC FINGER PROTEIN"/>
    <property type="match status" value="1"/>
</dbReference>
<feature type="compositionally biased region" description="Basic and acidic residues" evidence="6">
    <location>
        <begin position="150"/>
        <end position="179"/>
    </location>
</feature>
<keyword evidence="5" id="KW-0539">Nucleus</keyword>
<feature type="compositionally biased region" description="Acidic residues" evidence="6">
    <location>
        <begin position="216"/>
        <end position="228"/>
    </location>
</feature>
<dbReference type="InterPro" id="IPR026811">
    <property type="entry name" value="CIZ1"/>
</dbReference>
<dbReference type="InterPro" id="IPR036236">
    <property type="entry name" value="Znf_C2H2_sf"/>
</dbReference>
<feature type="compositionally biased region" description="Acidic residues" evidence="6">
    <location>
        <begin position="547"/>
        <end position="558"/>
    </location>
</feature>
<dbReference type="SUPFAM" id="SSF57667">
    <property type="entry name" value="beta-beta-alpha zinc fingers"/>
    <property type="match status" value="1"/>
</dbReference>
<evidence type="ECO:0000256" key="4">
    <source>
        <dbReference type="ARBA" id="ARBA00022833"/>
    </source>
</evidence>
<dbReference type="EMBL" id="JBAMIC010000018">
    <property type="protein sequence ID" value="KAK7094605.1"/>
    <property type="molecule type" value="Genomic_DNA"/>
</dbReference>
<organism evidence="8 9">
    <name type="scientific">Littorina saxatilis</name>
    <dbReference type="NCBI Taxonomy" id="31220"/>
    <lineage>
        <taxon>Eukaryota</taxon>
        <taxon>Metazoa</taxon>
        <taxon>Spiralia</taxon>
        <taxon>Lophotrochozoa</taxon>
        <taxon>Mollusca</taxon>
        <taxon>Gastropoda</taxon>
        <taxon>Caenogastropoda</taxon>
        <taxon>Littorinimorpha</taxon>
        <taxon>Littorinoidea</taxon>
        <taxon>Littorinidae</taxon>
        <taxon>Littorina</taxon>
    </lineage>
</organism>
<keyword evidence="4" id="KW-0862">Zinc</keyword>
<keyword evidence="9" id="KW-1185">Reference proteome</keyword>
<evidence type="ECO:0000256" key="5">
    <source>
        <dbReference type="ARBA" id="ARBA00023242"/>
    </source>
</evidence>
<feature type="region of interest" description="Disordered" evidence="6">
    <location>
        <begin position="353"/>
        <end position="395"/>
    </location>
</feature>
<dbReference type="SMART" id="SM00355">
    <property type="entry name" value="ZnF_C2H2"/>
    <property type="match status" value="3"/>
</dbReference>
<comment type="subcellular location">
    <subcellularLocation>
        <location evidence="1">Nucleus</location>
    </subcellularLocation>
</comment>
<dbReference type="GO" id="GO:0008270">
    <property type="term" value="F:zinc ion binding"/>
    <property type="evidence" value="ECO:0007669"/>
    <property type="project" value="UniProtKB-KW"/>
</dbReference>
<feature type="compositionally biased region" description="Low complexity" evidence="6">
    <location>
        <begin position="13"/>
        <end position="26"/>
    </location>
</feature>
<feature type="region of interest" description="Disordered" evidence="6">
    <location>
        <begin position="150"/>
        <end position="231"/>
    </location>
</feature>
<evidence type="ECO:0000256" key="3">
    <source>
        <dbReference type="ARBA" id="ARBA00022771"/>
    </source>
</evidence>
<dbReference type="PROSITE" id="PS00028">
    <property type="entry name" value="ZINC_FINGER_C2H2_1"/>
    <property type="match status" value="1"/>
</dbReference>
<dbReference type="Pfam" id="PF12874">
    <property type="entry name" value="zf-met"/>
    <property type="match status" value="2"/>
</dbReference>
<dbReference type="GO" id="GO:0005634">
    <property type="term" value="C:nucleus"/>
    <property type="evidence" value="ECO:0007669"/>
    <property type="project" value="UniProtKB-SubCell"/>
</dbReference>
<feature type="compositionally biased region" description="Basic residues" evidence="6">
    <location>
        <begin position="693"/>
        <end position="702"/>
    </location>
</feature>
<dbReference type="AlphaFoldDB" id="A0AAN9AWA9"/>
<feature type="compositionally biased region" description="Basic and acidic residues" evidence="6">
    <location>
        <begin position="1"/>
        <end position="10"/>
    </location>
</feature>
<feature type="region of interest" description="Disordered" evidence="6">
    <location>
        <begin position="475"/>
        <end position="702"/>
    </location>
</feature>
<dbReference type="Gene3D" id="3.30.160.60">
    <property type="entry name" value="Classic Zinc Finger"/>
    <property type="match status" value="1"/>
</dbReference>
<evidence type="ECO:0000256" key="2">
    <source>
        <dbReference type="ARBA" id="ARBA00022723"/>
    </source>
</evidence>
<feature type="compositionally biased region" description="Acidic residues" evidence="6">
    <location>
        <begin position="570"/>
        <end position="588"/>
    </location>
</feature>
<dbReference type="InterPro" id="IPR013087">
    <property type="entry name" value="Znf_C2H2_type"/>
</dbReference>
<protein>
    <recommendedName>
        <fullName evidence="7">Matrin-type domain-containing protein</fullName>
    </recommendedName>
</protein>
<keyword evidence="3" id="KW-0863">Zinc-finger</keyword>
<feature type="compositionally biased region" description="Acidic residues" evidence="6">
    <location>
        <begin position="646"/>
        <end position="663"/>
    </location>
</feature>
<dbReference type="InterPro" id="IPR003604">
    <property type="entry name" value="Matrin/U1-like-C_Znf_C2H2"/>
</dbReference>
<feature type="compositionally biased region" description="Basic and acidic residues" evidence="6">
    <location>
        <begin position="198"/>
        <end position="215"/>
    </location>
</feature>
<reference evidence="8 9" key="1">
    <citation type="submission" date="2024-02" db="EMBL/GenBank/DDBJ databases">
        <title>Chromosome-scale genome assembly of the rough periwinkle Littorina saxatilis.</title>
        <authorList>
            <person name="De Jode A."/>
            <person name="Faria R."/>
            <person name="Formenti G."/>
            <person name="Sims Y."/>
            <person name="Smith T.P."/>
            <person name="Tracey A."/>
            <person name="Wood J.M.D."/>
            <person name="Zagrodzka Z.B."/>
            <person name="Johannesson K."/>
            <person name="Butlin R.K."/>
            <person name="Leder E.H."/>
        </authorList>
    </citation>
    <scope>NUCLEOTIDE SEQUENCE [LARGE SCALE GENOMIC DNA]</scope>
    <source>
        <strain evidence="8">Snail1</strain>
        <tissue evidence="8">Muscle</tissue>
    </source>
</reference>
<feature type="compositionally biased region" description="Acidic residues" evidence="6">
    <location>
        <begin position="521"/>
        <end position="539"/>
    </location>
</feature>
<feature type="compositionally biased region" description="Polar residues" evidence="6">
    <location>
        <begin position="671"/>
        <end position="682"/>
    </location>
</feature>
<dbReference type="PROSITE" id="PS50171">
    <property type="entry name" value="ZF_MATRIN"/>
    <property type="match status" value="1"/>
</dbReference>
<evidence type="ECO:0000313" key="9">
    <source>
        <dbReference type="Proteomes" id="UP001374579"/>
    </source>
</evidence>
<comment type="caution">
    <text evidence="8">The sequence shown here is derived from an EMBL/GenBank/DDBJ whole genome shotgun (WGS) entry which is preliminary data.</text>
</comment>
<dbReference type="InterPro" id="IPR000690">
    <property type="entry name" value="Matrin/U1-C_Znf_C2H2"/>
</dbReference>
<name>A0AAN9AWA9_9CAEN</name>
<sequence>MNRGMRDGGGRSRMGSSDYGGMRNYGSQGGGGGGGYGSQGVMGTSPPGLLGTGLGGAGGYGMGGGGGGGGGGYEMETLLQQRALQQQLSLRESQLALANSLLQQQQQSQQLMDGPGMGMRGGPGPLGMGGLGGMGGGGMMMNKRRQDLRHDDFQPDFKRPRGDFRSQPRDRNRGRDSDAGNRGNSRRNQSSSSSRPNRNSDRDTSGKGRKDSKEEYDPEQPTADDEEQKIEGDPKYHCHVCNTSCRDDEGFRRHMNSSRHKDRMLGMLSLHEEKSVQIASRMKAEKHLRNLENEDKKAQGFCKVCDVVLTNMRYPEHQRMTFHKKRVMQVTKGCGWCNVATFKNFTEVLAHRETKEHKKNQKAHDKKEGRSSRGRKDTDRRTERKDSKPVVKKREPIRVEMPASLAKFDPEVAVGQTCVIPVSGFFCKLCNKFYNNETAAKDTHCKTEAHYAKYKRFVYAKLKAKAEADRDAKEKAEAEEAKKEEAAAAAKAKKAKNGAEETTNKDSSLEESKQDSGAQNADDDKEEGMEEGGDEGKEEEVDKNGQEEDEEEEEEDENAMLSADGTGLDFMDDDAEMEEDNLLNDTEENNAYQTADNTIETESAAETGEGGDQSVDESGFSITAGESTTQLLQESSQEDSLAADDTKDDEEDAAENENESEEPDDKRATRANVSPRSTSTPTRGRGRGGAANRARRGRKTAK</sequence>
<evidence type="ECO:0000313" key="8">
    <source>
        <dbReference type="EMBL" id="KAK7094605.1"/>
    </source>
</evidence>
<dbReference type="SMART" id="SM00451">
    <property type="entry name" value="ZnF_U1"/>
    <property type="match status" value="3"/>
</dbReference>
<dbReference type="GO" id="GO:0003676">
    <property type="term" value="F:nucleic acid binding"/>
    <property type="evidence" value="ECO:0007669"/>
    <property type="project" value="InterPro"/>
</dbReference>
<feature type="compositionally biased region" description="Low complexity" evidence="6">
    <location>
        <begin position="181"/>
        <end position="197"/>
    </location>
</feature>
<feature type="domain" description="Matrin-type" evidence="7">
    <location>
        <begin position="425"/>
        <end position="456"/>
    </location>
</feature>
<feature type="compositionally biased region" description="Polar residues" evidence="6">
    <location>
        <begin position="620"/>
        <end position="639"/>
    </location>
</feature>
<accession>A0AAN9AWA9</accession>
<evidence type="ECO:0000256" key="6">
    <source>
        <dbReference type="SAM" id="MobiDB-lite"/>
    </source>
</evidence>
<evidence type="ECO:0000259" key="7">
    <source>
        <dbReference type="PROSITE" id="PS50171"/>
    </source>
</evidence>
<feature type="compositionally biased region" description="Gly residues" evidence="6">
    <location>
        <begin position="27"/>
        <end position="40"/>
    </location>
</feature>
<dbReference type="Proteomes" id="UP001374579">
    <property type="component" value="Unassembled WGS sequence"/>
</dbReference>
<feature type="compositionally biased region" description="Basic and acidic residues" evidence="6">
    <location>
        <begin position="497"/>
        <end position="514"/>
    </location>
</feature>